<dbReference type="PROSITE" id="PS51257">
    <property type="entry name" value="PROKAR_LIPOPROTEIN"/>
    <property type="match status" value="1"/>
</dbReference>
<gene>
    <name evidence="5" type="primary">oprN</name>
    <name evidence="5" type="ORF">GCM10011352_22740</name>
</gene>
<dbReference type="SUPFAM" id="SSF56954">
    <property type="entry name" value="Outer membrane efflux proteins (OEP)"/>
    <property type="match status" value="1"/>
</dbReference>
<feature type="coiled-coil region" evidence="3">
    <location>
        <begin position="190"/>
        <end position="217"/>
    </location>
</feature>
<evidence type="ECO:0000256" key="3">
    <source>
        <dbReference type="SAM" id="Coils"/>
    </source>
</evidence>
<feature type="compositionally biased region" description="Polar residues" evidence="4">
    <location>
        <begin position="116"/>
        <end position="127"/>
    </location>
</feature>
<keyword evidence="2" id="KW-0449">Lipoprotein</keyword>
<dbReference type="PANTHER" id="PTHR30203:SF25">
    <property type="entry name" value="OUTER MEMBRANE PROTEIN-RELATED"/>
    <property type="match status" value="1"/>
</dbReference>
<keyword evidence="2" id="KW-0812">Transmembrane</keyword>
<dbReference type="EMBL" id="BMIJ01000004">
    <property type="protein sequence ID" value="GGB96090.1"/>
    <property type="molecule type" value="Genomic_DNA"/>
</dbReference>
<dbReference type="PANTHER" id="PTHR30203">
    <property type="entry name" value="OUTER MEMBRANE CATION EFFLUX PROTEIN"/>
    <property type="match status" value="1"/>
</dbReference>
<evidence type="ECO:0000256" key="1">
    <source>
        <dbReference type="ARBA" id="ARBA00007613"/>
    </source>
</evidence>
<sequence>MSERNGKRGALKSAGVAMLLVVLAGCSVTAPHGALPQPDSDTLNRLSSVAIQPGAQGAHAELRWWEALNDAQLDRLVERALQSNQDLAAAALRLDAQMARLDVARDQRRPQGGLSGNLNLSREQTAGSGLEVRRQESVSLGLSADWQLDLFGRIRAAIARAEAQLNYQQYSHEAVLAEVVNGVVKTYTQLSGTQRQLGVLEQQLSSLQESVATLRLRYEEGVATPLELYRAQALQHEYLARRPLLEEAAAGYRETLATLVGLTSDQLQLQLLSVALPTADSLSPVFNDPSHALMRSPELLQAQARVEQAMALSDGAKAALYPDISVSGVIGWLSASSLDLGDAREQLGVAPRLQWSLLNLSALKAGLNAAQFEEQAVLAEYEQTLLTVLNQADRSIQTWAARTQRLEQTGRRHQFARQAFEQAQARYEEGVLPYIEFLDAQRDLLESEDALVGVQTEWLNAYAEVYGAFPGNWVDALKQS</sequence>
<reference evidence="6" key="1">
    <citation type="journal article" date="2019" name="Int. J. Syst. Evol. Microbiol.">
        <title>The Global Catalogue of Microorganisms (GCM) 10K type strain sequencing project: providing services to taxonomists for standard genome sequencing and annotation.</title>
        <authorList>
            <consortium name="The Broad Institute Genomics Platform"/>
            <consortium name="The Broad Institute Genome Sequencing Center for Infectious Disease"/>
            <person name="Wu L."/>
            <person name="Ma J."/>
        </authorList>
    </citation>
    <scope>NUCLEOTIDE SEQUENCE [LARGE SCALE GENOMIC DNA]</scope>
    <source>
        <strain evidence="6">CGMCC 1.15341</strain>
    </source>
</reference>
<keyword evidence="2" id="KW-0472">Membrane</keyword>
<feature type="region of interest" description="Disordered" evidence="4">
    <location>
        <begin position="105"/>
        <end position="127"/>
    </location>
</feature>
<evidence type="ECO:0000313" key="5">
    <source>
        <dbReference type="EMBL" id="GGB96090.1"/>
    </source>
</evidence>
<dbReference type="Pfam" id="PF02321">
    <property type="entry name" value="OEP"/>
    <property type="match status" value="2"/>
</dbReference>
<dbReference type="NCBIfam" id="TIGR01845">
    <property type="entry name" value="outer_NodT"/>
    <property type="match status" value="1"/>
</dbReference>
<keyword evidence="6" id="KW-1185">Reference proteome</keyword>
<protein>
    <submittedName>
        <fullName evidence="5">RND transporter</fullName>
    </submittedName>
</protein>
<comment type="similarity">
    <text evidence="1 2">Belongs to the outer membrane factor (OMF) (TC 1.B.17) family.</text>
</comment>
<dbReference type="RefSeq" id="WP_188748336.1">
    <property type="nucleotide sequence ID" value="NZ_BMIJ01000004.1"/>
</dbReference>
<accession>A0ABQ1KEU5</accession>
<dbReference type="InterPro" id="IPR010131">
    <property type="entry name" value="MdtP/NodT-like"/>
</dbReference>
<evidence type="ECO:0000256" key="4">
    <source>
        <dbReference type="SAM" id="MobiDB-lite"/>
    </source>
</evidence>
<name>A0ABQ1KEU5_9GAMM</name>
<keyword evidence="3" id="KW-0175">Coiled coil</keyword>
<dbReference type="Gene3D" id="1.20.1600.10">
    <property type="entry name" value="Outer membrane efflux proteins (OEP)"/>
    <property type="match status" value="1"/>
</dbReference>
<comment type="subcellular location">
    <subcellularLocation>
        <location evidence="2">Cell outer membrane</location>
        <topology evidence="2">Lipid-anchor</topology>
    </subcellularLocation>
</comment>
<comment type="caution">
    <text evidence="5">The sequence shown here is derived from an EMBL/GenBank/DDBJ whole genome shotgun (WGS) entry which is preliminary data.</text>
</comment>
<evidence type="ECO:0000313" key="6">
    <source>
        <dbReference type="Proteomes" id="UP000629025"/>
    </source>
</evidence>
<proteinExistence type="inferred from homology"/>
<dbReference type="Proteomes" id="UP000629025">
    <property type="component" value="Unassembled WGS sequence"/>
</dbReference>
<keyword evidence="2" id="KW-0564">Palmitate</keyword>
<organism evidence="5 6">
    <name type="scientific">Marinobacterium zhoushanense</name>
    <dbReference type="NCBI Taxonomy" id="1679163"/>
    <lineage>
        <taxon>Bacteria</taxon>
        <taxon>Pseudomonadati</taxon>
        <taxon>Pseudomonadota</taxon>
        <taxon>Gammaproteobacteria</taxon>
        <taxon>Oceanospirillales</taxon>
        <taxon>Oceanospirillaceae</taxon>
        <taxon>Marinobacterium</taxon>
    </lineage>
</organism>
<dbReference type="Gene3D" id="2.20.200.10">
    <property type="entry name" value="Outer membrane efflux proteins (OEP)"/>
    <property type="match status" value="1"/>
</dbReference>
<keyword evidence="2" id="KW-1134">Transmembrane beta strand</keyword>
<evidence type="ECO:0000256" key="2">
    <source>
        <dbReference type="RuleBase" id="RU362097"/>
    </source>
</evidence>
<dbReference type="InterPro" id="IPR003423">
    <property type="entry name" value="OMP_efflux"/>
</dbReference>